<accession>A0A222ZR19</accession>
<reference evidence="1 2" key="1">
    <citation type="submission" date="2017-05" db="EMBL/GenBank/DDBJ databases">
        <authorList>
            <person name="Gomez-Rosado J.O."/>
            <person name="Gonzalez-Garcia E.M."/>
            <person name="Gonzalez-Leon M.A."/>
            <person name="Gonzalez-Rodriguez J."/>
            <person name="Gonzalez-Santos L.I."/>
            <person name="Goveo-Rivera I.A."/>
            <person name="Gutierrez-Silva J.C."/>
            <person name="Issa-Mahmud S."/>
            <person name="Lopez-Llera J.N."/>
            <person name="Marrero-Visalden G."/>
            <person name="Muyet-Blasini E."/>
            <person name="Ortiz-Torres X.D."/>
            <person name="Palacios-Vallejo J.G."/>
            <person name="Pichardo-Gonzalez P.A."/>
            <person name="Pou-Acosta P.M."/>
            <person name="Velez-Velazquez R.M."/>
            <person name="Fernandez-Martinez M."/>
            <person name="Maldonado-Vazquez N."/>
            <person name="Rubin M."/>
            <person name="Vazquez E."/>
            <person name="Stoner T.H."/>
            <person name="Garlena R.A."/>
            <person name="Russell D.A."/>
            <person name="Pope W.H."/>
            <person name="Jacobs-Sera D."/>
            <person name="Hatfull G.F."/>
        </authorList>
    </citation>
    <scope>NUCLEOTIDE SEQUENCE [LARGE SCALE GENOMIC DNA]</scope>
</reference>
<evidence type="ECO:0000313" key="1">
    <source>
        <dbReference type="EMBL" id="ASR87184.1"/>
    </source>
</evidence>
<dbReference type="Proteomes" id="UP000226328">
    <property type="component" value="Segment"/>
</dbReference>
<evidence type="ECO:0000313" key="2">
    <source>
        <dbReference type="Proteomes" id="UP000226328"/>
    </source>
</evidence>
<keyword evidence="2" id="KW-1185">Reference proteome</keyword>
<name>A0A222ZR19_9CAUD</name>
<dbReference type="RefSeq" id="YP_009953209.1">
    <property type="nucleotide sequence ID" value="NC_051620.1"/>
</dbReference>
<gene>
    <name evidence="1" type="primary">15</name>
    <name evidence="1" type="ORF">SEA_LASTHOPE_15</name>
</gene>
<protein>
    <submittedName>
        <fullName evidence="1">Head-to-tail stopper</fullName>
    </submittedName>
</protein>
<sequence>MSYFPKPHKVLHTTYVKVGENAAGQPRTEPRTRERMVTSLRKRVNEPGTAAVDADQVVVEYTMVTDETDWAHDDLVEDWTGRKFKVHGDVDDYNGGPFGFRPGYIVTLRKVEKRAIPTA</sequence>
<dbReference type="KEGG" id="vg:60324678"/>
<proteinExistence type="predicted"/>
<organism evidence="1 2">
    <name type="scientific">Mycobacterium phage LastHope</name>
    <dbReference type="NCBI Taxonomy" id="2015886"/>
    <lineage>
        <taxon>Viruses</taxon>
        <taxon>Duplodnaviria</taxon>
        <taxon>Heunggongvirae</taxon>
        <taxon>Uroviricota</taxon>
        <taxon>Caudoviricetes</taxon>
        <taxon>Weiservirinae</taxon>
        <taxon>Anayavirus</taxon>
        <taxon>Anayavirus lasthope</taxon>
    </lineage>
</organism>
<dbReference type="EMBL" id="MF140416">
    <property type="protein sequence ID" value="ASR87184.1"/>
    <property type="molecule type" value="Genomic_DNA"/>
</dbReference>
<dbReference type="GeneID" id="60324678"/>